<organism evidence="8 9">
    <name type="scientific">Allokutzneria oryzae</name>
    <dbReference type="NCBI Taxonomy" id="1378989"/>
    <lineage>
        <taxon>Bacteria</taxon>
        <taxon>Bacillati</taxon>
        <taxon>Actinomycetota</taxon>
        <taxon>Actinomycetes</taxon>
        <taxon>Pseudonocardiales</taxon>
        <taxon>Pseudonocardiaceae</taxon>
        <taxon>Allokutzneria</taxon>
    </lineage>
</organism>
<dbReference type="InterPro" id="IPR018383">
    <property type="entry name" value="UPF0324_pro"/>
</dbReference>
<evidence type="ECO:0000256" key="6">
    <source>
        <dbReference type="ARBA" id="ARBA00023136"/>
    </source>
</evidence>
<dbReference type="Pfam" id="PF03601">
    <property type="entry name" value="Cons_hypoth698"/>
    <property type="match status" value="1"/>
</dbReference>
<proteinExistence type="inferred from homology"/>
<feature type="transmembrane region" description="Helical" evidence="7">
    <location>
        <begin position="249"/>
        <end position="268"/>
    </location>
</feature>
<feature type="transmembrane region" description="Helical" evidence="7">
    <location>
        <begin position="100"/>
        <end position="121"/>
    </location>
</feature>
<sequence>MPVARLSPATLSAVRVTLPGLGVIAVAVALSLAVNRLVPAVSPLTGAVVLGVLVGNLPVLPESARPGLKWATRRFLRAGVVLLGVQLSVAQVLQLGGGMLLVVLVTVLTTFFGTVLLGRLLGLPRGLTLMVSTGFSICGASAVAAVEGIVEREESEVATAVGLVTLFGSVSMLVLPLLADGVELGMWAGASVHEVAQVVAAASPAGAAAVAAAVVVKLSRVVLLAPLAAGLSIAERRRRPAAEGGRPPLIPLFVLGFLAMVVVRSTELFPEAWVPMTKDVTGLLLAGALFGLGSGVRVRSLAKTGPKALVLGLGSTLLVTLVAYTGVRLLG</sequence>
<evidence type="ECO:0000256" key="2">
    <source>
        <dbReference type="ARBA" id="ARBA00007977"/>
    </source>
</evidence>
<feature type="transmembrane region" description="Helical" evidence="7">
    <location>
        <begin position="308"/>
        <end position="327"/>
    </location>
</feature>
<keyword evidence="6 7" id="KW-0472">Membrane</keyword>
<evidence type="ECO:0000256" key="1">
    <source>
        <dbReference type="ARBA" id="ARBA00004651"/>
    </source>
</evidence>
<feature type="transmembrane region" description="Helical" evidence="7">
    <location>
        <begin position="199"/>
        <end position="228"/>
    </location>
</feature>
<accession>A0ABV6A463</accession>
<feature type="transmembrane region" description="Helical" evidence="7">
    <location>
        <begin position="280"/>
        <end position="296"/>
    </location>
</feature>
<reference evidence="8 9" key="1">
    <citation type="submission" date="2024-09" db="EMBL/GenBank/DDBJ databases">
        <authorList>
            <person name="Sun Q."/>
            <person name="Mori K."/>
        </authorList>
    </citation>
    <scope>NUCLEOTIDE SEQUENCE [LARGE SCALE GENOMIC DNA]</scope>
    <source>
        <strain evidence="8 9">TBRC 7907</strain>
    </source>
</reference>
<dbReference type="PANTHER" id="PTHR30106">
    <property type="entry name" value="INNER MEMBRANE PROTEIN YEIH-RELATED"/>
    <property type="match status" value="1"/>
</dbReference>
<keyword evidence="4 7" id="KW-0812">Transmembrane</keyword>
<evidence type="ECO:0000256" key="3">
    <source>
        <dbReference type="ARBA" id="ARBA00022475"/>
    </source>
</evidence>
<evidence type="ECO:0000256" key="7">
    <source>
        <dbReference type="SAM" id="Phobius"/>
    </source>
</evidence>
<keyword evidence="3" id="KW-1003">Cell membrane</keyword>
<gene>
    <name evidence="8" type="ORF">ACFFQA_28845</name>
</gene>
<feature type="transmembrane region" description="Helical" evidence="7">
    <location>
        <begin position="37"/>
        <end position="55"/>
    </location>
</feature>
<keyword evidence="9" id="KW-1185">Reference proteome</keyword>
<comment type="caution">
    <text evidence="8">The sequence shown here is derived from an EMBL/GenBank/DDBJ whole genome shotgun (WGS) entry which is preliminary data.</text>
</comment>
<dbReference type="PANTHER" id="PTHR30106:SF2">
    <property type="entry name" value="UPF0324 INNER MEMBRANE PROTEIN YEIH"/>
    <property type="match status" value="1"/>
</dbReference>
<evidence type="ECO:0000256" key="5">
    <source>
        <dbReference type="ARBA" id="ARBA00022989"/>
    </source>
</evidence>
<dbReference type="RefSeq" id="WP_377859047.1">
    <property type="nucleotide sequence ID" value="NZ_JBHLZU010000026.1"/>
</dbReference>
<comment type="subcellular location">
    <subcellularLocation>
        <location evidence="1">Cell membrane</location>
        <topology evidence="1">Multi-pass membrane protein</topology>
    </subcellularLocation>
</comment>
<feature type="transmembrane region" description="Helical" evidence="7">
    <location>
        <begin position="157"/>
        <end position="179"/>
    </location>
</feature>
<evidence type="ECO:0000256" key="4">
    <source>
        <dbReference type="ARBA" id="ARBA00022692"/>
    </source>
</evidence>
<keyword evidence="5 7" id="KW-1133">Transmembrane helix</keyword>
<evidence type="ECO:0000313" key="9">
    <source>
        <dbReference type="Proteomes" id="UP001589693"/>
    </source>
</evidence>
<protein>
    <submittedName>
        <fullName evidence="8">YeiH family protein</fullName>
    </submittedName>
</protein>
<evidence type="ECO:0000313" key="8">
    <source>
        <dbReference type="EMBL" id="MFB9907962.1"/>
    </source>
</evidence>
<comment type="similarity">
    <text evidence="2">Belongs to the UPF0324 family.</text>
</comment>
<feature type="transmembrane region" description="Helical" evidence="7">
    <location>
        <begin position="127"/>
        <end position="150"/>
    </location>
</feature>
<dbReference type="EMBL" id="JBHLZU010000026">
    <property type="protein sequence ID" value="MFB9907962.1"/>
    <property type="molecule type" value="Genomic_DNA"/>
</dbReference>
<dbReference type="Proteomes" id="UP001589693">
    <property type="component" value="Unassembled WGS sequence"/>
</dbReference>
<name>A0ABV6A463_9PSEU</name>
<feature type="transmembrane region" description="Helical" evidence="7">
    <location>
        <begin position="12"/>
        <end position="30"/>
    </location>
</feature>